<reference evidence="3" key="3">
    <citation type="submission" date="2019-09" db="EMBL/GenBank/DDBJ databases">
        <title>Co-occurence of chitin degradation, pigmentation and bioactivity in marine Pseudoalteromonas.</title>
        <authorList>
            <person name="Sonnenschein E.C."/>
            <person name="Bech P.K."/>
        </authorList>
    </citation>
    <scope>NUCLEOTIDE SEQUENCE</scope>
    <source>
        <strain evidence="3">S2231</strain>
    </source>
</reference>
<dbReference type="Proteomes" id="UP000307706">
    <property type="component" value="Unassembled WGS sequence"/>
</dbReference>
<name>A0A5S3XNA7_9GAMM</name>
<sequence>MNKTNALLLASTLFSGASFALAQNVADTDGYERSTQYSFGPVSSAAITSEFAHQLRVDLLLRDELSSCQFANVYSNTGGGNNGGEHIVNPSFEIDPATPAKITVSADIPEQYLTNNKTMHVNCIDGEGVDYNVLVNIPGAPIVDWQIDVVPSGEFVHQPYSYGYHSAYTVTSRLTVNNQNNQAYCSTLSNRGVELGLFSGKEAKGPFHSDVFTVNKEVLNDTRQPVLYQILQCENAAGKTLAVKVFSLTNPESIYLLEDQLIIK</sequence>
<gene>
    <name evidence="3" type="ORF">CWB96_12150</name>
    <name evidence="2" type="ORF">CWB97_10255</name>
</gene>
<dbReference type="EMBL" id="PNCL01000057">
    <property type="protein sequence ID" value="TMP58432.1"/>
    <property type="molecule type" value="Genomic_DNA"/>
</dbReference>
<dbReference type="AlphaFoldDB" id="A0A5S3XNA7"/>
<reference evidence="4 5" key="2">
    <citation type="submission" date="2019-06" db="EMBL/GenBank/DDBJ databases">
        <title>Co-occurence of chitin degradation, pigmentation and bioactivity in marine Pseudoalteromonas.</title>
        <authorList>
            <person name="Sonnenschein E.C."/>
            <person name="Bech P.K."/>
        </authorList>
    </citation>
    <scope>NUCLEOTIDE SEQUENCE [LARGE SCALE GENOMIC DNA]</scope>
    <source>
        <strain evidence="5">S2231</strain>
        <strain evidence="2 4">S2233</strain>
    </source>
</reference>
<feature type="chain" id="PRO_5024447610" evidence="1">
    <location>
        <begin position="23"/>
        <end position="264"/>
    </location>
</feature>
<feature type="signal peptide" evidence="1">
    <location>
        <begin position="1"/>
        <end position="22"/>
    </location>
</feature>
<dbReference type="Proteomes" id="UP000305730">
    <property type="component" value="Unassembled WGS sequence"/>
</dbReference>
<proteinExistence type="predicted"/>
<comment type="caution">
    <text evidence="3">The sequence shown here is derived from an EMBL/GenBank/DDBJ whole genome shotgun (WGS) entry which is preliminary data.</text>
</comment>
<evidence type="ECO:0000313" key="4">
    <source>
        <dbReference type="Proteomes" id="UP000305730"/>
    </source>
</evidence>
<evidence type="ECO:0000313" key="2">
    <source>
        <dbReference type="EMBL" id="TMP43005.1"/>
    </source>
</evidence>
<accession>A0A5S3XNA7</accession>
<dbReference type="RefSeq" id="WP_138596930.1">
    <property type="nucleotide sequence ID" value="NZ_PNCK01000035.1"/>
</dbReference>
<evidence type="ECO:0000313" key="5">
    <source>
        <dbReference type="Proteomes" id="UP000307706"/>
    </source>
</evidence>
<evidence type="ECO:0000313" key="3">
    <source>
        <dbReference type="EMBL" id="TMP58432.1"/>
    </source>
</evidence>
<keyword evidence="1" id="KW-0732">Signal</keyword>
<keyword evidence="4" id="KW-1185">Reference proteome</keyword>
<dbReference type="EMBL" id="PNCK01000035">
    <property type="protein sequence ID" value="TMP43005.1"/>
    <property type="molecule type" value="Genomic_DNA"/>
</dbReference>
<evidence type="ECO:0000256" key="1">
    <source>
        <dbReference type="SAM" id="SignalP"/>
    </source>
</evidence>
<reference evidence="3 5" key="1">
    <citation type="submission" date="2017-12" db="EMBL/GenBank/DDBJ databases">
        <authorList>
            <person name="Paulsen S."/>
            <person name="Gram L.K."/>
        </authorList>
    </citation>
    <scope>NUCLEOTIDE SEQUENCE [LARGE SCALE GENOMIC DNA]</scope>
    <source>
        <strain evidence="3 5">S2231</strain>
        <strain evidence="2">S2233</strain>
    </source>
</reference>
<protein>
    <submittedName>
        <fullName evidence="3">Uncharacterized protein</fullName>
    </submittedName>
</protein>
<dbReference type="OrthoDB" id="6309824at2"/>
<organism evidence="3 5">
    <name type="scientific">Pseudoalteromonas citrea</name>
    <dbReference type="NCBI Taxonomy" id="43655"/>
    <lineage>
        <taxon>Bacteria</taxon>
        <taxon>Pseudomonadati</taxon>
        <taxon>Pseudomonadota</taxon>
        <taxon>Gammaproteobacteria</taxon>
        <taxon>Alteromonadales</taxon>
        <taxon>Pseudoalteromonadaceae</taxon>
        <taxon>Pseudoalteromonas</taxon>
    </lineage>
</organism>